<dbReference type="OrthoDB" id="9948238at2759"/>
<evidence type="ECO:0008006" key="4">
    <source>
        <dbReference type="Google" id="ProtNLM"/>
    </source>
</evidence>
<evidence type="ECO:0000313" key="2">
    <source>
        <dbReference type="Ensembl" id="ENSSORP00005044636.1"/>
    </source>
</evidence>
<dbReference type="Gene3D" id="2.40.50.140">
    <property type="entry name" value="Nucleic acid-binding proteins"/>
    <property type="match status" value="1"/>
</dbReference>
<dbReference type="AlphaFoldDB" id="A0A673BPE7"/>
<dbReference type="GO" id="GO:1902230">
    <property type="term" value="P:negative regulation of intrinsic apoptotic signaling pathway in response to DNA damage"/>
    <property type="evidence" value="ECO:0007669"/>
    <property type="project" value="InterPro"/>
</dbReference>
<reference evidence="2" key="1">
    <citation type="submission" date="2019-06" db="EMBL/GenBank/DDBJ databases">
        <authorList>
            <consortium name="Wellcome Sanger Institute Data Sharing"/>
        </authorList>
    </citation>
    <scope>NUCLEOTIDE SEQUENCE [LARGE SCALE GENOMIC DNA]</scope>
</reference>
<dbReference type="SUPFAM" id="SSF50249">
    <property type="entry name" value="Nucleic acid-binding proteins"/>
    <property type="match status" value="1"/>
</dbReference>
<gene>
    <name evidence="2" type="primary">ddias</name>
</gene>
<feature type="compositionally biased region" description="Polar residues" evidence="1">
    <location>
        <begin position="529"/>
        <end position="538"/>
    </location>
</feature>
<sequence>MPVKRALVDCAVLSLQDACVFYPYCKGCLSKIDPEPLDPTRLSCFKCGYSCLREQVDYRYRLSVKVARNTCIFGITVFGTCLNPFFGTHASGLQRLVEDLSGPVEVSTRSTLLLKAVQDCFIGRHFIFGIKVTETENVPWLEGTKVSSSNNTVQFIASQMILPKARCLEGCTVVSYYQTLVQKAAEYELESRDPCKTPRPPATPLMLVPCHSSNSSLCNATLCASGYLSQSLQRSQQQDSVLSPTPPWQQSMGLVTSSAEQQENCGTQDNDNEYSRIITDIKTPHRTQSFSAKNGTAERRLSCLFSLQSRFSAQYQFSCLENAAGNTPVLPRLSSSPSGHTMALQLSSKAKGSSAEELTQNILTDSLALEDLPFSESLTEFLCEDDKVSEKSEKNHKESRRFLDITNRAAVNNGGERHELSEVACYDTYECVNTSQTGDVHLHQCDQQDVKADSENDEEGSVYNCSADLFSCSSDMDRSTKMHHSMALETLKITPSVIRNTETLHTYSSAEVRSLHCKSDKEYPKNGTAHVTPSTPDKQNLKRSKSNTRDSLGTQDYLQTLEFIPPSQSTPVVKVSLVSGSREKPQKISSPICRVNCVSSNSLEFLKEDVVCSTTYCRHSNKFTPKRSFWKSDKHKLHFQAQQQVRFRRGALNTGSRRRTNQKYESDVSVCDYEDKEVIVPPTPAAKTHLNTKIQRSKHANTSSFTWGGQWVEGEKNCCKRKLLEQTVRTESDPIERESNVCCRPCNGEISECDFISADKEVLEGCNTDLLGDENEECNWSRDLFSD</sequence>
<keyword evidence="3" id="KW-1185">Reference proteome</keyword>
<dbReference type="RefSeq" id="XP_029980058.1">
    <property type="nucleotide sequence ID" value="XM_030124198.1"/>
</dbReference>
<feature type="region of interest" description="Disordered" evidence="1">
    <location>
        <begin position="238"/>
        <end position="274"/>
    </location>
</feature>
<dbReference type="InterPro" id="IPR012340">
    <property type="entry name" value="NA-bd_OB-fold"/>
</dbReference>
<dbReference type="InParanoid" id="A0A673BPE7"/>
<feature type="compositionally biased region" description="Polar residues" evidence="1">
    <location>
        <begin position="248"/>
        <end position="269"/>
    </location>
</feature>
<reference evidence="2" key="3">
    <citation type="submission" date="2025-09" db="UniProtKB">
        <authorList>
            <consortium name="Ensembl"/>
        </authorList>
    </citation>
    <scope>IDENTIFICATION</scope>
</reference>
<feature type="region of interest" description="Disordered" evidence="1">
    <location>
        <begin position="521"/>
        <end position="551"/>
    </location>
</feature>
<evidence type="ECO:0000256" key="1">
    <source>
        <dbReference type="SAM" id="MobiDB-lite"/>
    </source>
</evidence>
<protein>
    <recommendedName>
        <fullName evidence="4">Replication factor A C-terminal domain-containing protein</fullName>
    </recommendedName>
</protein>
<dbReference type="Proteomes" id="UP000472271">
    <property type="component" value="Chromosome 3"/>
</dbReference>
<dbReference type="CTD" id="220042"/>
<reference evidence="2" key="2">
    <citation type="submission" date="2025-08" db="UniProtKB">
        <authorList>
            <consortium name="Ensembl"/>
        </authorList>
    </citation>
    <scope>IDENTIFICATION</scope>
</reference>
<accession>A0A673BPE7</accession>
<proteinExistence type="predicted"/>
<name>A0A673BPE7_9TELE</name>
<evidence type="ECO:0000313" key="3">
    <source>
        <dbReference type="Proteomes" id="UP000472271"/>
    </source>
</evidence>
<dbReference type="GO" id="GO:0005634">
    <property type="term" value="C:nucleus"/>
    <property type="evidence" value="ECO:0007669"/>
    <property type="project" value="TreeGrafter"/>
</dbReference>
<dbReference type="GO" id="GO:0005737">
    <property type="term" value="C:cytoplasm"/>
    <property type="evidence" value="ECO:0007669"/>
    <property type="project" value="TreeGrafter"/>
</dbReference>
<dbReference type="Ensembl" id="ENSSORT00005045760.1">
    <property type="protein sequence ID" value="ENSSORP00005044636.1"/>
    <property type="gene ID" value="ENSSORG00005020547.1"/>
</dbReference>
<dbReference type="InterPro" id="IPR043522">
    <property type="entry name" value="DDIAS"/>
</dbReference>
<dbReference type="PANTHER" id="PTHR35537">
    <property type="entry name" value="DNA DAMAGE-INDUCIBLE APOPTOSIS SUPPRESSOR PROTEIN DDIAS"/>
    <property type="match status" value="1"/>
</dbReference>
<organism evidence="2 3">
    <name type="scientific">Sphaeramia orbicularis</name>
    <name type="common">orbiculate cardinalfish</name>
    <dbReference type="NCBI Taxonomy" id="375764"/>
    <lineage>
        <taxon>Eukaryota</taxon>
        <taxon>Metazoa</taxon>
        <taxon>Chordata</taxon>
        <taxon>Craniata</taxon>
        <taxon>Vertebrata</taxon>
        <taxon>Euteleostomi</taxon>
        <taxon>Actinopterygii</taxon>
        <taxon>Neopterygii</taxon>
        <taxon>Teleostei</taxon>
        <taxon>Neoteleostei</taxon>
        <taxon>Acanthomorphata</taxon>
        <taxon>Gobiaria</taxon>
        <taxon>Kurtiformes</taxon>
        <taxon>Apogonoidei</taxon>
        <taxon>Apogonidae</taxon>
        <taxon>Apogoninae</taxon>
        <taxon>Sphaeramia</taxon>
    </lineage>
</organism>
<dbReference type="PANTHER" id="PTHR35537:SF1">
    <property type="entry name" value="DNA DAMAGE-INDUCED APOPTOSIS SUPPRESSOR PROTEIN"/>
    <property type="match status" value="1"/>
</dbReference>
<dbReference type="GeneID" id="115411916"/>